<name>G0QNV4_ICHMU</name>
<dbReference type="STRING" id="857967.G0QNV4"/>
<dbReference type="Proteomes" id="UP000008983">
    <property type="component" value="Unassembled WGS sequence"/>
</dbReference>
<dbReference type="EC" id="2.7.11.1" evidence="2"/>
<reference evidence="2 3" key="1">
    <citation type="submission" date="2011-07" db="EMBL/GenBank/DDBJ databases">
        <authorList>
            <person name="Coyne R."/>
            <person name="Brami D."/>
            <person name="Johnson J."/>
            <person name="Hostetler J."/>
            <person name="Hannick L."/>
            <person name="Clark T."/>
            <person name="Cassidy-Hanley D."/>
            <person name="Inman J."/>
        </authorList>
    </citation>
    <scope>NUCLEOTIDE SEQUENCE [LARGE SCALE GENOMIC DNA]</scope>
    <source>
        <strain evidence="2 3">G5</strain>
    </source>
</reference>
<dbReference type="RefSeq" id="XP_004037094.1">
    <property type="nucleotide sequence ID" value="XM_004037046.1"/>
</dbReference>
<dbReference type="InterPro" id="IPR000719">
    <property type="entry name" value="Prot_kinase_dom"/>
</dbReference>
<dbReference type="AlphaFoldDB" id="G0QNV4"/>
<keyword evidence="2" id="KW-0418">Kinase</keyword>
<keyword evidence="2" id="KW-0808">Transferase</keyword>
<evidence type="ECO:0000313" key="2">
    <source>
        <dbReference type="EMBL" id="EGR33108.1"/>
    </source>
</evidence>
<dbReference type="InterPro" id="IPR011009">
    <property type="entry name" value="Kinase-like_dom_sf"/>
</dbReference>
<dbReference type="OMA" id="EQQAWFX"/>
<proteinExistence type="predicted"/>
<sequence length="222" mass="25941">MEIVEGISLYDDIKKHAQQHYQEQEIREIMRMLIDGVCYCNNKNIMHRDIKPENLLFGKKGNQNVLKIVDFGLATYADEIPYIFPKCGTPGFVAPEIANLIDKAQEKDPLKRTNAQQALLHSYFTQAHGIVRANSSDNITRMSLEDLENIPNIREKQQSMFTKPPRIPYLTREQGDTEDNLNSFLKEKLENQYRKNMMKKMKTKNNVRNNKKYINYNNKAKI</sequence>
<dbReference type="PROSITE" id="PS00108">
    <property type="entry name" value="PROTEIN_KINASE_ST"/>
    <property type="match status" value="1"/>
</dbReference>
<dbReference type="SMART" id="SM00220">
    <property type="entry name" value="S_TKc"/>
    <property type="match status" value="1"/>
</dbReference>
<dbReference type="Gene3D" id="1.10.510.10">
    <property type="entry name" value="Transferase(Phosphotransferase) domain 1"/>
    <property type="match status" value="1"/>
</dbReference>
<dbReference type="eggNOG" id="KOG0583">
    <property type="taxonomic scope" value="Eukaryota"/>
</dbReference>
<dbReference type="InterPro" id="IPR008271">
    <property type="entry name" value="Ser/Thr_kinase_AS"/>
</dbReference>
<accession>G0QNV4</accession>
<dbReference type="PROSITE" id="PS50011">
    <property type="entry name" value="PROTEIN_KINASE_DOM"/>
    <property type="match status" value="1"/>
</dbReference>
<dbReference type="EMBL" id="GL983509">
    <property type="protein sequence ID" value="EGR33108.1"/>
    <property type="molecule type" value="Genomic_DNA"/>
</dbReference>
<evidence type="ECO:0000313" key="3">
    <source>
        <dbReference type="Proteomes" id="UP000008983"/>
    </source>
</evidence>
<organism evidence="2 3">
    <name type="scientific">Ichthyophthirius multifiliis</name>
    <name type="common">White spot disease agent</name>
    <name type="synonym">Ich</name>
    <dbReference type="NCBI Taxonomy" id="5932"/>
    <lineage>
        <taxon>Eukaryota</taxon>
        <taxon>Sar</taxon>
        <taxon>Alveolata</taxon>
        <taxon>Ciliophora</taxon>
        <taxon>Intramacronucleata</taxon>
        <taxon>Oligohymenophorea</taxon>
        <taxon>Hymenostomatida</taxon>
        <taxon>Ophryoglenina</taxon>
        <taxon>Ichthyophthirius</taxon>
    </lineage>
</organism>
<keyword evidence="3" id="KW-1185">Reference proteome</keyword>
<dbReference type="GO" id="GO:0004674">
    <property type="term" value="F:protein serine/threonine kinase activity"/>
    <property type="evidence" value="ECO:0007669"/>
    <property type="project" value="UniProtKB-EC"/>
</dbReference>
<dbReference type="GeneID" id="14909281"/>
<dbReference type="SUPFAM" id="SSF56112">
    <property type="entry name" value="Protein kinase-like (PK-like)"/>
    <property type="match status" value="1"/>
</dbReference>
<dbReference type="InParanoid" id="G0QNV4"/>
<dbReference type="PANTHER" id="PTHR24347">
    <property type="entry name" value="SERINE/THREONINE-PROTEIN KINASE"/>
    <property type="match status" value="1"/>
</dbReference>
<feature type="domain" description="Protein kinase" evidence="1">
    <location>
        <begin position="1"/>
        <end position="214"/>
    </location>
</feature>
<gene>
    <name evidence="2" type="ORF">IMG5_061640</name>
</gene>
<dbReference type="OrthoDB" id="4062651at2759"/>
<evidence type="ECO:0000259" key="1">
    <source>
        <dbReference type="PROSITE" id="PS50011"/>
    </source>
</evidence>
<dbReference type="Pfam" id="PF00069">
    <property type="entry name" value="Pkinase"/>
    <property type="match status" value="1"/>
</dbReference>
<protein>
    <submittedName>
        <fullName evidence="2">Protein kinase domain protein</fullName>
        <ecNumber evidence="2">2.7.11.1</ecNumber>
    </submittedName>
</protein>
<dbReference type="GO" id="GO:0005524">
    <property type="term" value="F:ATP binding"/>
    <property type="evidence" value="ECO:0007669"/>
    <property type="project" value="InterPro"/>
</dbReference>